<keyword evidence="1" id="KW-0285">Flavoprotein</keyword>
<dbReference type="SUPFAM" id="SSF51905">
    <property type="entry name" value="FAD/NAD(P)-binding domain"/>
    <property type="match status" value="1"/>
</dbReference>
<dbReference type="Gene3D" id="3.40.250.10">
    <property type="entry name" value="Rhodanese-like domain"/>
    <property type="match status" value="1"/>
</dbReference>
<keyword evidence="5" id="KW-1185">Reference proteome</keyword>
<evidence type="ECO:0000256" key="2">
    <source>
        <dbReference type="ARBA" id="ARBA00022827"/>
    </source>
</evidence>
<dbReference type="AlphaFoldDB" id="A0A0B8N303"/>
<dbReference type="PROSITE" id="PS50206">
    <property type="entry name" value="RHODANESE_3"/>
    <property type="match status" value="1"/>
</dbReference>
<dbReference type="Pfam" id="PF02852">
    <property type="entry name" value="Pyr_redox_dim"/>
    <property type="match status" value="1"/>
</dbReference>
<dbReference type="InterPro" id="IPR001763">
    <property type="entry name" value="Rhodanese-like_dom"/>
</dbReference>
<dbReference type="EMBL" id="DF933819">
    <property type="protein sequence ID" value="GAM37233.1"/>
    <property type="molecule type" value="Genomic_DNA"/>
</dbReference>
<dbReference type="Pfam" id="PF00581">
    <property type="entry name" value="Rhodanese"/>
    <property type="match status" value="1"/>
</dbReference>
<dbReference type="InterPro" id="IPR004099">
    <property type="entry name" value="Pyr_nucl-diS_OxRdtase_dimer"/>
</dbReference>
<gene>
    <name evidence="4" type="ORF">TCE0_023f06985</name>
</gene>
<dbReference type="SMART" id="SM00450">
    <property type="entry name" value="RHOD"/>
    <property type="match status" value="1"/>
</dbReference>
<dbReference type="SUPFAM" id="SSF52821">
    <property type="entry name" value="Rhodanese/Cell cycle control phosphatase"/>
    <property type="match status" value="1"/>
</dbReference>
<organism evidence="4 5">
    <name type="scientific">Talaromyces pinophilus</name>
    <name type="common">Penicillium pinophilum</name>
    <dbReference type="NCBI Taxonomy" id="128442"/>
    <lineage>
        <taxon>Eukaryota</taxon>
        <taxon>Fungi</taxon>
        <taxon>Dikarya</taxon>
        <taxon>Ascomycota</taxon>
        <taxon>Pezizomycotina</taxon>
        <taxon>Eurotiomycetes</taxon>
        <taxon>Eurotiomycetidae</taxon>
        <taxon>Eurotiales</taxon>
        <taxon>Trichocomaceae</taxon>
        <taxon>Talaromyces</taxon>
        <taxon>Talaromyces sect. Talaromyces</taxon>
    </lineage>
</organism>
<dbReference type="Gene3D" id="3.50.50.60">
    <property type="entry name" value="FAD/NAD(P)-binding domain"/>
    <property type="match status" value="1"/>
</dbReference>
<evidence type="ECO:0000313" key="4">
    <source>
        <dbReference type="EMBL" id="GAM37233.1"/>
    </source>
</evidence>
<dbReference type="InterPro" id="IPR023753">
    <property type="entry name" value="FAD/NAD-binding_dom"/>
</dbReference>
<dbReference type="InterPro" id="IPR016156">
    <property type="entry name" value="FAD/NAD-linked_Rdtase_dimer_sf"/>
</dbReference>
<dbReference type="Pfam" id="PF07992">
    <property type="entry name" value="Pyr_redox_2"/>
    <property type="match status" value="1"/>
</dbReference>
<evidence type="ECO:0000259" key="3">
    <source>
        <dbReference type="PROSITE" id="PS50206"/>
    </source>
</evidence>
<dbReference type="SUPFAM" id="SSF55424">
    <property type="entry name" value="FAD/NAD-linked reductases, dimerisation (C-terminal) domain"/>
    <property type="match status" value="1"/>
</dbReference>
<protein>
    <recommendedName>
        <fullName evidence="3">Rhodanese domain-containing protein</fullName>
    </recommendedName>
</protein>
<reference evidence="5" key="1">
    <citation type="journal article" date="2015" name="Genome Announc.">
        <title>Draft genome sequence of Talaromyces cellulolyticus strain Y-94, a source of lignocellulosic biomass-degrading enzymes.</title>
        <authorList>
            <person name="Fujii T."/>
            <person name="Koike H."/>
            <person name="Sawayama S."/>
            <person name="Yano S."/>
            <person name="Inoue H."/>
        </authorList>
    </citation>
    <scope>NUCLEOTIDE SEQUENCE [LARGE SCALE GENOMIC DNA]</scope>
    <source>
        <strain evidence="5">Y-94</strain>
    </source>
</reference>
<dbReference type="InterPro" id="IPR036188">
    <property type="entry name" value="FAD/NAD-bd_sf"/>
</dbReference>
<name>A0A0B8N303_TALPI</name>
<dbReference type="InterPro" id="IPR036873">
    <property type="entry name" value="Rhodanese-like_dom_sf"/>
</dbReference>
<feature type="domain" description="Rhodanese" evidence="3">
    <location>
        <begin position="308"/>
        <end position="389"/>
    </location>
</feature>
<dbReference type="GO" id="GO:0016491">
    <property type="term" value="F:oxidoreductase activity"/>
    <property type="evidence" value="ECO:0007669"/>
    <property type="project" value="InterPro"/>
</dbReference>
<dbReference type="Gene3D" id="3.30.390.30">
    <property type="match status" value="1"/>
</dbReference>
<accession>A0A0B8N303</accession>
<dbReference type="PANTHER" id="PTHR43031">
    <property type="entry name" value="FAD-DEPENDENT OXIDOREDUCTASE"/>
    <property type="match status" value="1"/>
</dbReference>
<evidence type="ECO:0000313" key="5">
    <source>
        <dbReference type="Proteomes" id="UP000053095"/>
    </source>
</evidence>
<evidence type="ECO:0000256" key="1">
    <source>
        <dbReference type="ARBA" id="ARBA00022630"/>
    </source>
</evidence>
<dbReference type="InterPro" id="IPR050229">
    <property type="entry name" value="GlpE_sulfurtransferase"/>
</dbReference>
<dbReference type="Proteomes" id="UP000053095">
    <property type="component" value="Unassembled WGS sequence"/>
</dbReference>
<keyword evidence="2" id="KW-0274">FAD</keyword>
<proteinExistence type="predicted"/>
<sequence>MTACHGGFDFPVVFVRSKCLDYSPSCLFSADSAYPHCPIIKTVTKGSRRILGLNPDYAPRACRDPARHWKASIARGCHTRSRGTGSRPRTELARQAGLELANRVGGVAVNPYMQTSDPHIYAVGDATATATLNRIAQSMSPLLLAGPANRQGRLAADHIFGQRSIYKGHVGTRICKLFDLTIGGVGISVNSLRALGRDHQYVTVRPLHHSGYYPGAENITVRLAFENMTGKFLGAQLVGKAGVDKRVDVLATAMQADMTVFSSEELELGYSPPYSAAKYLVNMAGFVAANVIHGDVDILHAEEIEREIIDGSVLLDARSRKEIEACHVQNAVNIPTDELRARLGELNPSQRTVVYCQVGYRGYLAHRILKQHGVNSVINLDGGLKEVMEG</sequence>
<dbReference type="PANTHER" id="PTHR43031:SF1">
    <property type="entry name" value="PYRIDINE NUCLEOTIDE-DISULPHIDE OXIDOREDUCTASE"/>
    <property type="match status" value="1"/>
</dbReference>